<feature type="transmembrane region" description="Helical" evidence="1">
    <location>
        <begin position="100"/>
        <end position="128"/>
    </location>
</feature>
<feature type="transmembrane region" description="Helical" evidence="1">
    <location>
        <begin position="58"/>
        <end position="79"/>
    </location>
</feature>
<sequence length="258" mass="29220">MNNLFNLSRFALLFRKHTVENYKTYLLSLGVLLGAMFLIMGGASYLSSRPMATTEQSIFFMFFMIGAGMVFSSTVFAQLGDKKKAIAFLTLPASQLEKYLVGWLYSFPIYLLLFVPSFYLVLSILLSIDPRVSEDAEMINILTSEPRLHILLTFYALFNALMLVGSAYFNKHHFIKTAFAGFLGLLLFYNLNKLWVQAMLGRDLVSAGPFSAAYFMENDKRFDVGAYEGNESLILLLLVAMALIIWAVAYFKIKEKQV</sequence>
<name>A0A1R3XNS6_9BACT</name>
<dbReference type="Proteomes" id="UP000187181">
    <property type="component" value="Unassembled WGS sequence"/>
</dbReference>
<feature type="transmembrane region" description="Helical" evidence="1">
    <location>
        <begin position="233"/>
        <end position="253"/>
    </location>
</feature>
<keyword evidence="1" id="KW-0812">Transmembrane</keyword>
<keyword evidence="1" id="KW-1133">Transmembrane helix</keyword>
<organism evidence="2 3">
    <name type="scientific">Pontibacter indicus</name>
    <dbReference type="NCBI Taxonomy" id="1317125"/>
    <lineage>
        <taxon>Bacteria</taxon>
        <taxon>Pseudomonadati</taxon>
        <taxon>Bacteroidota</taxon>
        <taxon>Cytophagia</taxon>
        <taxon>Cytophagales</taxon>
        <taxon>Hymenobacteraceae</taxon>
        <taxon>Pontibacter</taxon>
    </lineage>
</organism>
<evidence type="ECO:0000313" key="2">
    <source>
        <dbReference type="EMBL" id="SIT93518.1"/>
    </source>
</evidence>
<dbReference type="OrthoDB" id="1523880at2"/>
<keyword evidence="1" id="KW-0472">Membrane</keyword>
<evidence type="ECO:0000313" key="3">
    <source>
        <dbReference type="Proteomes" id="UP000187181"/>
    </source>
</evidence>
<dbReference type="RefSeq" id="WP_076670569.1">
    <property type="nucleotide sequence ID" value="NZ_FTPP01000003.1"/>
</dbReference>
<gene>
    <name evidence="2" type="ORF">SAMN05444128_3039</name>
</gene>
<feature type="transmembrane region" description="Helical" evidence="1">
    <location>
        <begin position="174"/>
        <end position="191"/>
    </location>
</feature>
<feature type="transmembrane region" description="Helical" evidence="1">
    <location>
        <begin position="148"/>
        <end position="169"/>
    </location>
</feature>
<evidence type="ECO:0008006" key="4">
    <source>
        <dbReference type="Google" id="ProtNLM"/>
    </source>
</evidence>
<protein>
    <recommendedName>
        <fullName evidence="4">ABC-2 type transport system permease protein</fullName>
    </recommendedName>
</protein>
<reference evidence="3" key="1">
    <citation type="submission" date="2017-01" db="EMBL/GenBank/DDBJ databases">
        <authorList>
            <person name="Varghese N."/>
            <person name="Submissions S."/>
        </authorList>
    </citation>
    <scope>NUCLEOTIDE SEQUENCE [LARGE SCALE GENOMIC DNA]</scope>
    <source>
        <strain evidence="3">LP100</strain>
    </source>
</reference>
<proteinExistence type="predicted"/>
<dbReference type="STRING" id="1317125.SAMN05444128_3039"/>
<dbReference type="EMBL" id="FTPP01000003">
    <property type="protein sequence ID" value="SIT93518.1"/>
    <property type="molecule type" value="Genomic_DNA"/>
</dbReference>
<keyword evidence="3" id="KW-1185">Reference proteome</keyword>
<accession>A0A1R3XNS6</accession>
<feature type="transmembrane region" description="Helical" evidence="1">
    <location>
        <begin position="25"/>
        <end position="46"/>
    </location>
</feature>
<dbReference type="AlphaFoldDB" id="A0A1R3XNS6"/>
<evidence type="ECO:0000256" key="1">
    <source>
        <dbReference type="SAM" id="Phobius"/>
    </source>
</evidence>